<name>A0A9N8DIU0_9STRA</name>
<feature type="compositionally biased region" description="Polar residues" evidence="3">
    <location>
        <begin position="157"/>
        <end position="173"/>
    </location>
</feature>
<organism evidence="4 5">
    <name type="scientific">Seminavis robusta</name>
    <dbReference type="NCBI Taxonomy" id="568900"/>
    <lineage>
        <taxon>Eukaryota</taxon>
        <taxon>Sar</taxon>
        <taxon>Stramenopiles</taxon>
        <taxon>Ochrophyta</taxon>
        <taxon>Bacillariophyta</taxon>
        <taxon>Bacillariophyceae</taxon>
        <taxon>Bacillariophycidae</taxon>
        <taxon>Naviculales</taxon>
        <taxon>Naviculaceae</taxon>
        <taxon>Seminavis</taxon>
    </lineage>
</organism>
<comment type="caution">
    <text evidence="4">The sequence shown here is derived from an EMBL/GenBank/DDBJ whole genome shotgun (WGS) entry which is preliminary data.</text>
</comment>
<proteinExistence type="predicted"/>
<keyword evidence="1" id="KW-0880">Kelch repeat</keyword>
<reference evidence="4" key="1">
    <citation type="submission" date="2020-06" db="EMBL/GenBank/DDBJ databases">
        <authorList>
            <consortium name="Plant Systems Biology data submission"/>
        </authorList>
    </citation>
    <scope>NUCLEOTIDE SEQUENCE</scope>
    <source>
        <strain evidence="4">D6</strain>
    </source>
</reference>
<feature type="compositionally biased region" description="Polar residues" evidence="3">
    <location>
        <begin position="38"/>
        <end position="47"/>
    </location>
</feature>
<evidence type="ECO:0000256" key="3">
    <source>
        <dbReference type="SAM" id="MobiDB-lite"/>
    </source>
</evidence>
<dbReference type="SUPFAM" id="SSF50965">
    <property type="entry name" value="Galactose oxidase, central domain"/>
    <property type="match status" value="1"/>
</dbReference>
<protein>
    <submittedName>
        <fullName evidence="4">Host cell factor 1</fullName>
    </submittedName>
</protein>
<dbReference type="AlphaFoldDB" id="A0A9N8DIU0"/>
<dbReference type="InterPro" id="IPR015915">
    <property type="entry name" value="Kelch-typ_b-propeller"/>
</dbReference>
<dbReference type="Gene3D" id="2.120.10.80">
    <property type="entry name" value="Kelch-type beta propeller"/>
    <property type="match status" value="3"/>
</dbReference>
<feature type="compositionally biased region" description="Acidic residues" evidence="3">
    <location>
        <begin position="423"/>
        <end position="444"/>
    </location>
</feature>
<evidence type="ECO:0000256" key="2">
    <source>
        <dbReference type="ARBA" id="ARBA00022737"/>
    </source>
</evidence>
<dbReference type="Pfam" id="PF24681">
    <property type="entry name" value="Kelch_KLHDC2_KLHL20_DRC7"/>
    <property type="match status" value="2"/>
</dbReference>
<feature type="compositionally biased region" description="Basic and acidic residues" evidence="3">
    <location>
        <begin position="396"/>
        <end position="411"/>
    </location>
</feature>
<dbReference type="SUPFAM" id="SSF117281">
    <property type="entry name" value="Kelch motif"/>
    <property type="match status" value="1"/>
</dbReference>
<feature type="compositionally biased region" description="Basic and acidic residues" evidence="3">
    <location>
        <begin position="334"/>
        <end position="347"/>
    </location>
</feature>
<accession>A0A9N8DIU0</accession>
<dbReference type="OrthoDB" id="10251809at2759"/>
<evidence type="ECO:0000313" key="4">
    <source>
        <dbReference type="EMBL" id="CAB9502926.1"/>
    </source>
</evidence>
<feature type="compositionally biased region" description="Low complexity" evidence="3">
    <location>
        <begin position="14"/>
        <end position="28"/>
    </location>
</feature>
<keyword evidence="5" id="KW-1185">Reference proteome</keyword>
<feature type="compositionally biased region" description="Acidic residues" evidence="3">
    <location>
        <begin position="384"/>
        <end position="395"/>
    </location>
</feature>
<dbReference type="PANTHER" id="PTHR46093:SF3">
    <property type="entry name" value="ACYL-COA-BINDING DOMAIN-CONTAINING PROTEIN 4"/>
    <property type="match status" value="1"/>
</dbReference>
<dbReference type="Proteomes" id="UP001153069">
    <property type="component" value="Unassembled WGS sequence"/>
</dbReference>
<feature type="compositionally biased region" description="Low complexity" evidence="3">
    <location>
        <begin position="445"/>
        <end position="458"/>
    </location>
</feature>
<dbReference type="PANTHER" id="PTHR46093">
    <property type="entry name" value="ACYL-COA-BINDING DOMAIN-CONTAINING PROTEIN 5"/>
    <property type="match status" value="1"/>
</dbReference>
<feature type="region of interest" description="Disordered" evidence="3">
    <location>
        <begin position="105"/>
        <end position="466"/>
    </location>
</feature>
<sequence>MPTRVLEDVPVGDATSETSPASAATAPPQSRAMVESGRSMQQATGDTSNGNACLQLTLGGVAFSLFPSMNPEGQVTFQAISGTGATLKLNNFTGDLTVSITSSANAEQNLSRPLLRQESVTPSPTETNKRSFPLCQQRMLQHASGASPEAAGALKASDSQAPTPTMANVSKQQASKRHHSASQEVEQVKVASRTSPLPHHSPVKRSRSNGNGNANKKSKMLSQQLPPSPIALQKSQQSPGLTQQSPGLTQQSPGLTQQSPGLTQQSPGLTQRSSSPEQRSPNMLMSQQELHCSQPSFSCSQRSNDSDDEDEQVKQKQLSQSSSSHEPELATEAEDVRDKETVEQMEPKEDDNDEEESVATLKPDDFPEEDEMEEEKKEDKEDTVMDEADDDEETKEEAAITEKEPVGDGKAGEQGTTGKDKPEEDADEEAAAEEEIEMQLEETENTAADTAQETTTATQSPTKHDVPCARWGHTMTMIDHNRILVYGGQAYQTDKDKEIVAVTKSDVHVFSLDSKSWFKPQMSSESSMPRQWHSATFLPERDLLVCFGGEVMNPKTGRLTTFEKNALMCLDTEILLWYPPHVSGDMPSGRSGHCATLLPSSANNELVIFGGTKGGKFLNTVSVLDTNKWVWNTPKIQGMPPRGRSYATATAVQSTQAGVIGGHQSDTVSSSKHAMINIKHRIVIFGGNEAHQSFDTCHVLEKTEGVNTTWRWHHPAVTGTPPKPRTGHSATLMEDQKTICIYGGWDPTTEDSDTPGDDNIFQDSFLLDTEKWTWTAGPSPVFGGLSPLDLSLQNEGARRVGHTAVKIPNQNQVLAFGGRVPEDVFAGDFQTLSMANN</sequence>
<feature type="region of interest" description="Disordered" evidence="3">
    <location>
        <begin position="1"/>
        <end position="47"/>
    </location>
</feature>
<feature type="compositionally biased region" description="Acidic residues" evidence="3">
    <location>
        <begin position="348"/>
        <end position="357"/>
    </location>
</feature>
<feature type="compositionally biased region" description="Basic and acidic residues" evidence="3">
    <location>
        <begin position="374"/>
        <end position="383"/>
    </location>
</feature>
<evidence type="ECO:0000313" key="5">
    <source>
        <dbReference type="Proteomes" id="UP001153069"/>
    </source>
</evidence>
<keyword evidence="2" id="KW-0677">Repeat</keyword>
<evidence type="ECO:0000256" key="1">
    <source>
        <dbReference type="ARBA" id="ARBA00022441"/>
    </source>
</evidence>
<feature type="compositionally biased region" description="Polar residues" evidence="3">
    <location>
        <begin position="233"/>
        <end position="303"/>
    </location>
</feature>
<dbReference type="InterPro" id="IPR011043">
    <property type="entry name" value="Gal_Oxase/kelch_b-propeller"/>
</dbReference>
<gene>
    <name evidence="4" type="ORF">SEMRO_150_G068950.1</name>
</gene>
<feature type="compositionally biased region" description="Low complexity" evidence="3">
    <location>
        <begin position="315"/>
        <end position="324"/>
    </location>
</feature>
<dbReference type="EMBL" id="CAICTM010000149">
    <property type="protein sequence ID" value="CAB9502926.1"/>
    <property type="molecule type" value="Genomic_DNA"/>
</dbReference>